<feature type="region of interest" description="Disordered" evidence="1">
    <location>
        <begin position="1"/>
        <end position="65"/>
    </location>
</feature>
<evidence type="ECO:0000313" key="3">
    <source>
        <dbReference type="Proteomes" id="UP000053599"/>
    </source>
</evidence>
<dbReference type="HOGENOM" id="CLU_126083_0_0_1"/>
<dbReference type="AlphaFoldDB" id="A0A0D1YHH1"/>
<accession>A0A0D1YHH1</accession>
<organism evidence="2 3">
    <name type="scientific">Exophiala sideris</name>
    <dbReference type="NCBI Taxonomy" id="1016849"/>
    <lineage>
        <taxon>Eukaryota</taxon>
        <taxon>Fungi</taxon>
        <taxon>Dikarya</taxon>
        <taxon>Ascomycota</taxon>
        <taxon>Pezizomycotina</taxon>
        <taxon>Eurotiomycetes</taxon>
        <taxon>Chaetothyriomycetidae</taxon>
        <taxon>Chaetothyriales</taxon>
        <taxon>Herpotrichiellaceae</taxon>
        <taxon>Exophiala</taxon>
    </lineage>
</organism>
<dbReference type="OrthoDB" id="4147798at2759"/>
<feature type="compositionally biased region" description="Low complexity" evidence="1">
    <location>
        <begin position="26"/>
        <end position="42"/>
    </location>
</feature>
<dbReference type="EMBL" id="KN846952">
    <property type="protein sequence ID" value="KIV82302.1"/>
    <property type="molecule type" value="Genomic_DNA"/>
</dbReference>
<reference evidence="2 3" key="1">
    <citation type="submission" date="2015-01" db="EMBL/GenBank/DDBJ databases">
        <title>The Genome Sequence of Exophiala sideris CBS121828.</title>
        <authorList>
            <consortium name="The Broad Institute Genomics Platform"/>
            <person name="Cuomo C."/>
            <person name="de Hoog S."/>
            <person name="Gorbushina A."/>
            <person name="Stielow B."/>
            <person name="Teixiera M."/>
            <person name="Abouelleil A."/>
            <person name="Chapman S.B."/>
            <person name="Priest M."/>
            <person name="Young S.K."/>
            <person name="Wortman J."/>
            <person name="Nusbaum C."/>
            <person name="Birren B."/>
        </authorList>
    </citation>
    <scope>NUCLEOTIDE SEQUENCE [LARGE SCALE GENOMIC DNA]</scope>
    <source>
        <strain evidence="2 3">CBS 121828</strain>
    </source>
</reference>
<evidence type="ECO:0000313" key="2">
    <source>
        <dbReference type="EMBL" id="KIV82302.1"/>
    </source>
</evidence>
<dbReference type="STRING" id="1016849.A0A0D1YHH1"/>
<feature type="compositionally biased region" description="Basic residues" evidence="1">
    <location>
        <begin position="1"/>
        <end position="14"/>
    </location>
</feature>
<evidence type="ECO:0000256" key="1">
    <source>
        <dbReference type="SAM" id="MobiDB-lite"/>
    </source>
</evidence>
<gene>
    <name evidence="2" type="ORF">PV11_04423</name>
</gene>
<dbReference type="Proteomes" id="UP000053599">
    <property type="component" value="Unassembled WGS sequence"/>
</dbReference>
<protein>
    <submittedName>
        <fullName evidence="2">Uncharacterized protein</fullName>
    </submittedName>
</protein>
<sequence>MAHKHNRRRVRPRSRGSDTLHLTFNSSNNIISSSWPSLPLSSTTRENGQKSIPLPASLRNPGASLSSRHWHNRYVAWQNRDMAQKGEAVKLEAERIKLFGGEPGDDVGLCYKMLEVFGSMNWIDTVE</sequence>
<proteinExistence type="predicted"/>
<name>A0A0D1YHH1_9EURO</name>